<dbReference type="InterPro" id="IPR000014">
    <property type="entry name" value="PAS"/>
</dbReference>
<comment type="cofactor">
    <cofactor evidence="1">
        <name>Mg(2+)</name>
        <dbReference type="ChEBI" id="CHEBI:18420"/>
    </cofactor>
</comment>
<dbReference type="SMART" id="SM00267">
    <property type="entry name" value="GGDEF"/>
    <property type="match status" value="1"/>
</dbReference>
<feature type="domain" description="EAL" evidence="4">
    <location>
        <begin position="439"/>
        <end position="694"/>
    </location>
</feature>
<dbReference type="InterPro" id="IPR035919">
    <property type="entry name" value="EAL_sf"/>
</dbReference>
<evidence type="ECO:0000259" key="5">
    <source>
        <dbReference type="PROSITE" id="PS50887"/>
    </source>
</evidence>
<dbReference type="AlphaFoldDB" id="A0A4R2L8S8"/>
<dbReference type="Gene3D" id="3.30.450.20">
    <property type="entry name" value="PAS domain"/>
    <property type="match status" value="2"/>
</dbReference>
<name>A0A4R2L8S8_9GAMM</name>
<dbReference type="SUPFAM" id="SSF141868">
    <property type="entry name" value="EAL domain-like"/>
    <property type="match status" value="1"/>
</dbReference>
<evidence type="ECO:0000259" key="3">
    <source>
        <dbReference type="PROSITE" id="PS50112"/>
    </source>
</evidence>
<accession>A0A4R2L8S8</accession>
<evidence type="ECO:0000256" key="1">
    <source>
        <dbReference type="ARBA" id="ARBA00001946"/>
    </source>
</evidence>
<comment type="caution">
    <text evidence="6">The sequence shown here is derived from an EMBL/GenBank/DDBJ whole genome shotgun (WGS) entry which is preliminary data.</text>
</comment>
<dbReference type="SMART" id="SM00086">
    <property type="entry name" value="PAC"/>
    <property type="match status" value="2"/>
</dbReference>
<dbReference type="PANTHER" id="PTHR44757:SF2">
    <property type="entry name" value="BIOFILM ARCHITECTURE MAINTENANCE PROTEIN MBAA"/>
    <property type="match status" value="1"/>
</dbReference>
<keyword evidence="7" id="KW-1185">Reference proteome</keyword>
<dbReference type="Proteomes" id="UP000294980">
    <property type="component" value="Unassembled WGS sequence"/>
</dbReference>
<dbReference type="CDD" id="cd01948">
    <property type="entry name" value="EAL"/>
    <property type="match status" value="1"/>
</dbReference>
<feature type="domain" description="GGDEF" evidence="5">
    <location>
        <begin position="297"/>
        <end position="430"/>
    </location>
</feature>
<organism evidence="6 7">
    <name type="scientific">Chromatocurvus halotolerans</name>
    <dbReference type="NCBI Taxonomy" id="1132028"/>
    <lineage>
        <taxon>Bacteria</taxon>
        <taxon>Pseudomonadati</taxon>
        <taxon>Pseudomonadota</taxon>
        <taxon>Gammaproteobacteria</taxon>
        <taxon>Cellvibrionales</taxon>
        <taxon>Halieaceae</taxon>
        <taxon>Chromatocurvus</taxon>
    </lineage>
</organism>
<dbReference type="Gene3D" id="3.20.20.450">
    <property type="entry name" value="EAL domain"/>
    <property type="match status" value="1"/>
</dbReference>
<evidence type="ECO:0000313" key="6">
    <source>
        <dbReference type="EMBL" id="TCO75625.1"/>
    </source>
</evidence>
<dbReference type="FunFam" id="3.30.70.270:FF:000001">
    <property type="entry name" value="Diguanylate cyclase domain protein"/>
    <property type="match status" value="1"/>
</dbReference>
<dbReference type="InterPro" id="IPR043128">
    <property type="entry name" value="Rev_trsase/Diguanyl_cyclase"/>
</dbReference>
<dbReference type="SUPFAM" id="SSF55785">
    <property type="entry name" value="PYP-like sensor domain (PAS domain)"/>
    <property type="match status" value="2"/>
</dbReference>
<dbReference type="Gene3D" id="3.30.70.270">
    <property type="match status" value="1"/>
</dbReference>
<feature type="compositionally biased region" description="Basic and acidic residues" evidence="2">
    <location>
        <begin position="1"/>
        <end position="11"/>
    </location>
</feature>
<dbReference type="SMART" id="SM00052">
    <property type="entry name" value="EAL"/>
    <property type="match status" value="1"/>
</dbReference>
<dbReference type="SUPFAM" id="SSF55073">
    <property type="entry name" value="Nucleotide cyclase"/>
    <property type="match status" value="1"/>
</dbReference>
<dbReference type="EMBL" id="SLWX01000007">
    <property type="protein sequence ID" value="TCO75625.1"/>
    <property type="molecule type" value="Genomic_DNA"/>
</dbReference>
<dbReference type="Pfam" id="PF00563">
    <property type="entry name" value="EAL"/>
    <property type="match status" value="1"/>
</dbReference>
<dbReference type="NCBIfam" id="TIGR00229">
    <property type="entry name" value="sensory_box"/>
    <property type="match status" value="1"/>
</dbReference>
<dbReference type="InterPro" id="IPR035965">
    <property type="entry name" value="PAS-like_dom_sf"/>
</dbReference>
<evidence type="ECO:0000259" key="4">
    <source>
        <dbReference type="PROSITE" id="PS50883"/>
    </source>
</evidence>
<dbReference type="InterPro" id="IPR000160">
    <property type="entry name" value="GGDEF_dom"/>
</dbReference>
<sequence>MTRPPTSEEGKTMPQGQGAGAMDRAAMEAVIEALPDLFFLLDGDGSVVRYRAGQASYLYTAPETFLGVRPEDVLPDRVATTFKTTIERCKASGKLESCEYQLQMAEGPVWFEARLKVAPDAQHIVCLIRDISPHRRALARLEIYESAVSSTRDQLAVIGADYRYLMINAAYAAFLDLPEASVRGMRVDEVLGEERLNGGIRKRLEQCLAGETVCFQEWREKPATGERLYVNVLYTPLRHGDAITGVVVSGHDITSLHEARRKLESLAHYDALTGLPNRAVIDSLLDGSLKRARRGQHRLAVMFIDLDRFKEVNDTLGHAAGDALLVEASRRMSALLRDTDALARVGGDEFVVILDNLAETRSASTVAGKLMQRLLEPFDLDGHQATISCSIGISIYPDDASDRSQLLRFADTAMYRAKTQGRNDWRFYTPDMTASATRHLNVVEALRRALTLGVLTQVYHPLIDLGSGACVAFEALARWHDPDLGDIAPSEFIGIAEQSGLVRQLDLWSMRMACERMRDWLDDGIAPDYISVNFSEASLSHAGFYDELKAILSLLDIPANRLQLEMTEGVVLRNDTATIRNLQRIAALGLRLAVDNFGTGYAALSQLRAVPVKTLKIDGSFIQSISPDADNDIVIANTIIAMGEALHMSLVAGGIEDAHQADFVRARKGILGQGFFFGQPLSSDEASNLMRESRKMPLLPKAASPR</sequence>
<gene>
    <name evidence="6" type="ORF">EV688_10742</name>
</gene>
<dbReference type="CDD" id="cd01949">
    <property type="entry name" value="GGDEF"/>
    <property type="match status" value="1"/>
</dbReference>
<dbReference type="InterPro" id="IPR001610">
    <property type="entry name" value="PAC"/>
</dbReference>
<dbReference type="GO" id="GO:0003824">
    <property type="term" value="F:catalytic activity"/>
    <property type="evidence" value="ECO:0007669"/>
    <property type="project" value="UniProtKB-ARBA"/>
</dbReference>
<proteinExistence type="predicted"/>
<feature type="region of interest" description="Disordered" evidence="2">
    <location>
        <begin position="1"/>
        <end position="21"/>
    </location>
</feature>
<dbReference type="OrthoDB" id="9176779at2"/>
<dbReference type="PROSITE" id="PS50112">
    <property type="entry name" value="PAS"/>
    <property type="match status" value="1"/>
</dbReference>
<dbReference type="Pfam" id="PF00990">
    <property type="entry name" value="GGDEF"/>
    <property type="match status" value="1"/>
</dbReference>
<dbReference type="PANTHER" id="PTHR44757">
    <property type="entry name" value="DIGUANYLATE CYCLASE DGCP"/>
    <property type="match status" value="1"/>
</dbReference>
<feature type="domain" description="PAS" evidence="3">
    <location>
        <begin position="23"/>
        <end position="74"/>
    </location>
</feature>
<dbReference type="RefSeq" id="WP_117317653.1">
    <property type="nucleotide sequence ID" value="NZ_QQSW01000009.1"/>
</dbReference>
<dbReference type="InterPro" id="IPR052155">
    <property type="entry name" value="Biofilm_reg_signaling"/>
</dbReference>
<dbReference type="InterPro" id="IPR001633">
    <property type="entry name" value="EAL_dom"/>
</dbReference>
<dbReference type="Pfam" id="PF08448">
    <property type="entry name" value="PAS_4"/>
    <property type="match status" value="2"/>
</dbReference>
<dbReference type="InterPro" id="IPR013656">
    <property type="entry name" value="PAS_4"/>
</dbReference>
<evidence type="ECO:0000313" key="7">
    <source>
        <dbReference type="Proteomes" id="UP000294980"/>
    </source>
</evidence>
<evidence type="ECO:0000256" key="2">
    <source>
        <dbReference type="SAM" id="MobiDB-lite"/>
    </source>
</evidence>
<reference evidence="6 7" key="1">
    <citation type="submission" date="2019-03" db="EMBL/GenBank/DDBJ databases">
        <title>Genomic Encyclopedia of Type Strains, Phase IV (KMG-IV): sequencing the most valuable type-strain genomes for metagenomic binning, comparative biology and taxonomic classification.</title>
        <authorList>
            <person name="Goeker M."/>
        </authorList>
    </citation>
    <scope>NUCLEOTIDE SEQUENCE [LARGE SCALE GENOMIC DNA]</scope>
    <source>
        <strain evidence="6 7">DSM 23344</strain>
    </source>
</reference>
<dbReference type="InterPro" id="IPR029787">
    <property type="entry name" value="Nucleotide_cyclase"/>
</dbReference>
<protein>
    <submittedName>
        <fullName evidence="6">PAS domain S-box-containing protein/diguanylate cyclase (GGDEF)-like protein</fullName>
    </submittedName>
</protein>
<dbReference type="PROSITE" id="PS50883">
    <property type="entry name" value="EAL"/>
    <property type="match status" value="1"/>
</dbReference>
<dbReference type="NCBIfam" id="TIGR00254">
    <property type="entry name" value="GGDEF"/>
    <property type="match status" value="1"/>
</dbReference>
<dbReference type="PROSITE" id="PS50887">
    <property type="entry name" value="GGDEF"/>
    <property type="match status" value="1"/>
</dbReference>